<dbReference type="Pfam" id="PF01522">
    <property type="entry name" value="Polysacc_deac_1"/>
    <property type="match status" value="1"/>
</dbReference>
<dbReference type="CDD" id="cd10917">
    <property type="entry name" value="CE4_NodB_like_6s_7s"/>
    <property type="match status" value="1"/>
</dbReference>
<dbReference type="EMBL" id="JAFKCW010000006">
    <property type="protein sequence ID" value="MBN7803526.1"/>
    <property type="molecule type" value="Genomic_DNA"/>
</dbReference>
<evidence type="ECO:0000313" key="5">
    <source>
        <dbReference type="Proteomes" id="UP000664698"/>
    </source>
</evidence>
<accession>A0ABS3BYY0</accession>
<dbReference type="InterPro" id="IPR050248">
    <property type="entry name" value="Polysacc_deacetylase_ArnD"/>
</dbReference>
<keyword evidence="2" id="KW-0378">Hydrolase</keyword>
<dbReference type="SUPFAM" id="SSF88713">
    <property type="entry name" value="Glycoside hydrolase/deacetylase"/>
    <property type="match status" value="1"/>
</dbReference>
<reference evidence="4 5" key="1">
    <citation type="submission" date="2021-03" db="EMBL/GenBank/DDBJ databases">
        <title>novel species isolated from a fishpond in China.</title>
        <authorList>
            <person name="Lu H."/>
            <person name="Cai Z."/>
        </authorList>
    </citation>
    <scope>NUCLEOTIDE SEQUENCE [LARGE SCALE GENOMIC DNA]</scope>
    <source>
        <strain evidence="4 5">JCM 31546</strain>
    </source>
</reference>
<dbReference type="RefSeq" id="WP_206571523.1">
    <property type="nucleotide sequence ID" value="NZ_JAFKCW010000006.1"/>
</dbReference>
<dbReference type="PANTHER" id="PTHR10587:SF133">
    <property type="entry name" value="CHITIN DEACETYLASE 1-RELATED"/>
    <property type="match status" value="1"/>
</dbReference>
<organism evidence="4 5">
    <name type="scientific">Algoriphagus aestuariicola</name>
    <dbReference type="NCBI Taxonomy" id="1852016"/>
    <lineage>
        <taxon>Bacteria</taxon>
        <taxon>Pseudomonadati</taxon>
        <taxon>Bacteroidota</taxon>
        <taxon>Cytophagia</taxon>
        <taxon>Cytophagales</taxon>
        <taxon>Cyclobacteriaceae</taxon>
        <taxon>Algoriphagus</taxon>
    </lineage>
</organism>
<dbReference type="InterPro" id="IPR002509">
    <property type="entry name" value="NODB_dom"/>
</dbReference>
<evidence type="ECO:0000256" key="1">
    <source>
        <dbReference type="ARBA" id="ARBA00022723"/>
    </source>
</evidence>
<gene>
    <name evidence="4" type="ORF">J0A67_21835</name>
</gene>
<evidence type="ECO:0000313" key="4">
    <source>
        <dbReference type="EMBL" id="MBN7803526.1"/>
    </source>
</evidence>
<dbReference type="PANTHER" id="PTHR10587">
    <property type="entry name" value="GLYCOSYL TRANSFERASE-RELATED"/>
    <property type="match status" value="1"/>
</dbReference>
<dbReference type="PROSITE" id="PS51677">
    <property type="entry name" value="NODB"/>
    <property type="match status" value="1"/>
</dbReference>
<comment type="caution">
    <text evidence="4">The sequence shown here is derived from an EMBL/GenBank/DDBJ whole genome shotgun (WGS) entry which is preliminary data.</text>
</comment>
<proteinExistence type="predicted"/>
<feature type="domain" description="NodB homology" evidence="3">
    <location>
        <begin position="26"/>
        <end position="206"/>
    </location>
</feature>
<dbReference type="InterPro" id="IPR011330">
    <property type="entry name" value="Glyco_hydro/deAcase_b/a-brl"/>
</dbReference>
<keyword evidence="1" id="KW-0479">Metal-binding</keyword>
<sequence>MVWHTVPRAVQLLFPKRIWRGDPSGNRVFLSFDDGPVPGATDYVLNELEKRGQKATFFMVGDNVRKHQSLAMEVVDAGHGIGNHTLNHLNGWKTPAGEYLQNVRAFDETVGQKIGIQTNLFRPPYGLITGPQAKSILKSKKVLMWNVLSGDYDLSLPPSRIRDKTMANTRAGSIVVFHDQQKTQDVLPKVLPVYLDFLVEMGFETALL</sequence>
<name>A0ABS3BYY0_9BACT</name>
<evidence type="ECO:0000259" key="3">
    <source>
        <dbReference type="PROSITE" id="PS51677"/>
    </source>
</evidence>
<protein>
    <submittedName>
        <fullName evidence="4">Polysaccharide deacetylase family protein</fullName>
    </submittedName>
</protein>
<evidence type="ECO:0000256" key="2">
    <source>
        <dbReference type="ARBA" id="ARBA00022801"/>
    </source>
</evidence>
<dbReference type="Proteomes" id="UP000664698">
    <property type="component" value="Unassembled WGS sequence"/>
</dbReference>
<keyword evidence="5" id="KW-1185">Reference proteome</keyword>
<dbReference type="Gene3D" id="3.20.20.370">
    <property type="entry name" value="Glycoside hydrolase/deacetylase"/>
    <property type="match status" value="1"/>
</dbReference>